<keyword evidence="6" id="KW-1185">Reference proteome</keyword>
<organism evidence="5 6">
    <name type="scientific">Alicyclobacillus acidoterrestris (strain ATCC 49025 / DSM 3922 / CIP 106132 / NCIMB 13137 / GD3B)</name>
    <dbReference type="NCBI Taxonomy" id="1356854"/>
    <lineage>
        <taxon>Bacteria</taxon>
        <taxon>Bacillati</taxon>
        <taxon>Bacillota</taxon>
        <taxon>Bacilli</taxon>
        <taxon>Bacillales</taxon>
        <taxon>Alicyclobacillaceae</taxon>
        <taxon>Alicyclobacillus</taxon>
    </lineage>
</organism>
<dbReference type="Gene3D" id="3.90.1720.10">
    <property type="entry name" value="endopeptidase domain like (from Nostoc punctiforme)"/>
    <property type="match status" value="1"/>
</dbReference>
<keyword evidence="4" id="KW-0788">Thiol protease</keyword>
<evidence type="ECO:0000256" key="1">
    <source>
        <dbReference type="ARBA" id="ARBA00007074"/>
    </source>
</evidence>
<protein>
    <submittedName>
        <fullName evidence="5">C40 family peptidase</fullName>
    </submittedName>
</protein>
<dbReference type="AlphaFoldDB" id="T0BXN3"/>
<evidence type="ECO:0000256" key="3">
    <source>
        <dbReference type="ARBA" id="ARBA00022801"/>
    </source>
</evidence>
<evidence type="ECO:0000256" key="2">
    <source>
        <dbReference type="ARBA" id="ARBA00022670"/>
    </source>
</evidence>
<accession>T0BXN3</accession>
<dbReference type="InterPro" id="IPR000064">
    <property type="entry name" value="NLP_P60_dom"/>
</dbReference>
<dbReference type="GO" id="GO:0008234">
    <property type="term" value="F:cysteine-type peptidase activity"/>
    <property type="evidence" value="ECO:0007669"/>
    <property type="project" value="UniProtKB-KW"/>
</dbReference>
<comment type="similarity">
    <text evidence="1">Belongs to the peptidase C40 family.</text>
</comment>
<dbReference type="KEGG" id="aaco:K1I37_02820"/>
<dbReference type="SUPFAM" id="SSF54001">
    <property type="entry name" value="Cysteine proteinases"/>
    <property type="match status" value="1"/>
</dbReference>
<gene>
    <name evidence="5" type="ORF">K1I37_02820</name>
</gene>
<dbReference type="PANTHER" id="PTHR47053">
    <property type="entry name" value="MUREIN DD-ENDOPEPTIDASE MEPH-RELATED"/>
    <property type="match status" value="1"/>
</dbReference>
<dbReference type="EMBL" id="CP080467">
    <property type="protein sequence ID" value="UNO49503.1"/>
    <property type="molecule type" value="Genomic_DNA"/>
</dbReference>
<evidence type="ECO:0000313" key="6">
    <source>
        <dbReference type="Proteomes" id="UP000829401"/>
    </source>
</evidence>
<dbReference type="PANTHER" id="PTHR47053:SF1">
    <property type="entry name" value="MUREIN DD-ENDOPEPTIDASE MEPH-RELATED"/>
    <property type="match status" value="1"/>
</dbReference>
<dbReference type="eggNOG" id="COG0791">
    <property type="taxonomic scope" value="Bacteria"/>
</dbReference>
<dbReference type="InterPro" id="IPR038765">
    <property type="entry name" value="Papain-like_cys_pep_sf"/>
</dbReference>
<sequence>MHSHVRTLSISALVAGAIALLPGCGQTGHTTNSALPIVNDTASFAGLPGTTGQPAPASYPLGIVQVRRADVIDKQTVKVVVQPAQAGATGESVIDLASPDGLLNYITAQFPEDVVRRVVVLRQDGTVVLDTSVSTKGEVSESVNASAATFSLGQRIQAPPPGVTIDHKLTPKAAINAAPEDKADAVVTVASDLEGTPFVWGHNEDRGELGFDSSNFVAYVYHHALGYQMSGNANVQQDTVGVTVPKWDMRKGDLLIFGNGQHVGIYLGNDEMIQCGGGLGKVGVVSLGPDSEWGKHLTAVRRMY</sequence>
<dbReference type="Pfam" id="PF00877">
    <property type="entry name" value="NLPC_P60"/>
    <property type="match status" value="1"/>
</dbReference>
<accession>A0A9E6ZI25</accession>
<dbReference type="STRING" id="1356854.N007_08785"/>
<dbReference type="Proteomes" id="UP000829401">
    <property type="component" value="Chromosome"/>
</dbReference>
<reference evidence="6" key="1">
    <citation type="journal article" date="2022" name="G3 (Bethesda)">
        <title>Unveiling the complete genome sequence of Alicyclobacillus acidoterrestris DSM 3922T, a taint-producing strain.</title>
        <authorList>
            <person name="Leonardo I.C."/>
            <person name="Barreto Crespo M.T."/>
            <person name="Gaspar F.B."/>
        </authorList>
    </citation>
    <scope>NUCLEOTIDE SEQUENCE [LARGE SCALE GENOMIC DNA]</scope>
    <source>
        <strain evidence="6">DSM 3922</strain>
    </source>
</reference>
<evidence type="ECO:0000256" key="4">
    <source>
        <dbReference type="ARBA" id="ARBA00022807"/>
    </source>
</evidence>
<dbReference type="PROSITE" id="PS51935">
    <property type="entry name" value="NLPC_P60"/>
    <property type="match status" value="1"/>
</dbReference>
<name>T0BXN3_ALIAG</name>
<evidence type="ECO:0000313" key="5">
    <source>
        <dbReference type="EMBL" id="UNO49503.1"/>
    </source>
</evidence>
<keyword evidence="3" id="KW-0378">Hydrolase</keyword>
<dbReference type="GO" id="GO:0006508">
    <property type="term" value="P:proteolysis"/>
    <property type="evidence" value="ECO:0007669"/>
    <property type="project" value="UniProtKB-KW"/>
</dbReference>
<proteinExistence type="inferred from homology"/>
<keyword evidence="2" id="KW-0645">Protease</keyword>
<dbReference type="InterPro" id="IPR051202">
    <property type="entry name" value="Peptidase_C40"/>
</dbReference>